<dbReference type="Gene3D" id="3.40.50.150">
    <property type="entry name" value="Vaccinia Virus protein VP39"/>
    <property type="match status" value="1"/>
</dbReference>
<dbReference type="Pfam" id="PF17827">
    <property type="entry name" value="PrmC_N"/>
    <property type="match status" value="1"/>
</dbReference>
<dbReference type="CDD" id="cd02440">
    <property type="entry name" value="AdoMet_MTases"/>
    <property type="match status" value="1"/>
</dbReference>
<sequence>MLNIYKVFNNILNNKNISISKADVYAILEYVLKKDYQAIITDLDYQLTNQEIEQVNQIIKLLEQKYPLAYIIKSKYFYNNKFYVDNNVLIPRVESEEIINLVYDYVKNNNNLKIIDLCSGSGCLGIGLALLNNLNNVLLVDIDTNALNVCKTNINNFNLKNTEILQSDFLENIIKNNIKANVIVCNPPYIDINDDSIAEGVKLYEPNIALFAKDNGLYFYKQLISNIDKVVDVNNKFMIVLEFGWNQKTAIEKIINDNCLKYNWEFKKDNYNNWRNLIIKNF</sequence>
<dbReference type="Pfam" id="PF05175">
    <property type="entry name" value="MTS"/>
    <property type="match status" value="1"/>
</dbReference>
<evidence type="ECO:0000313" key="9">
    <source>
        <dbReference type="Proteomes" id="UP001236620"/>
    </source>
</evidence>
<protein>
    <recommendedName>
        <fullName evidence="1">peptide chain release factor N(5)-glutamine methyltransferase</fullName>
        <ecNumber evidence="1">2.1.1.297</ecNumber>
    </recommendedName>
</protein>
<dbReference type="PANTHER" id="PTHR18895:SF74">
    <property type="entry name" value="MTRF1L RELEASE FACTOR GLUTAMINE METHYLTRANSFERASE"/>
    <property type="match status" value="1"/>
</dbReference>
<dbReference type="NCBIfam" id="TIGR00536">
    <property type="entry name" value="hemK_fam"/>
    <property type="match status" value="1"/>
</dbReference>
<comment type="caution">
    <text evidence="8">The sequence shown here is derived from an EMBL/GenBank/DDBJ whole genome shotgun (WGS) entry which is preliminary data.</text>
</comment>
<keyword evidence="9" id="KW-1185">Reference proteome</keyword>
<dbReference type="Gene3D" id="1.10.8.10">
    <property type="entry name" value="DNA helicase RuvA subunit, C-terminal domain"/>
    <property type="match status" value="1"/>
</dbReference>
<dbReference type="EC" id="2.1.1.297" evidence="1"/>
<dbReference type="InterPro" id="IPR019874">
    <property type="entry name" value="RF_methyltr_PrmC"/>
</dbReference>
<evidence type="ECO:0000256" key="2">
    <source>
        <dbReference type="ARBA" id="ARBA00022603"/>
    </source>
</evidence>
<gene>
    <name evidence="8" type="ORF">J2Z63_000282</name>
</gene>
<dbReference type="PANTHER" id="PTHR18895">
    <property type="entry name" value="HEMK METHYLTRANSFERASE"/>
    <property type="match status" value="1"/>
</dbReference>
<evidence type="ECO:0000256" key="3">
    <source>
        <dbReference type="ARBA" id="ARBA00022679"/>
    </source>
</evidence>
<dbReference type="InterPro" id="IPR040758">
    <property type="entry name" value="PrmC_N"/>
</dbReference>
<organism evidence="8 9">
    <name type="scientific">Mycoplasma yeatsii</name>
    <dbReference type="NCBI Taxonomy" id="51365"/>
    <lineage>
        <taxon>Bacteria</taxon>
        <taxon>Bacillati</taxon>
        <taxon>Mycoplasmatota</taxon>
        <taxon>Mollicutes</taxon>
        <taxon>Mycoplasmataceae</taxon>
        <taxon>Mycoplasma</taxon>
    </lineage>
</organism>
<proteinExistence type="predicted"/>
<evidence type="ECO:0000256" key="5">
    <source>
        <dbReference type="ARBA" id="ARBA00048391"/>
    </source>
</evidence>
<keyword evidence="3 8" id="KW-0808">Transferase</keyword>
<dbReference type="InterPro" id="IPR007848">
    <property type="entry name" value="Small_mtfrase_dom"/>
</dbReference>
<evidence type="ECO:0000259" key="7">
    <source>
        <dbReference type="Pfam" id="PF17827"/>
    </source>
</evidence>
<dbReference type="GO" id="GO:0032259">
    <property type="term" value="P:methylation"/>
    <property type="evidence" value="ECO:0007669"/>
    <property type="project" value="UniProtKB-KW"/>
</dbReference>
<accession>A0ABU0NDW8</accession>
<dbReference type="InterPro" id="IPR002052">
    <property type="entry name" value="DNA_methylase_N6_adenine_CS"/>
</dbReference>
<evidence type="ECO:0000256" key="4">
    <source>
        <dbReference type="ARBA" id="ARBA00022691"/>
    </source>
</evidence>
<reference evidence="8" key="1">
    <citation type="submission" date="2023-07" db="EMBL/GenBank/DDBJ databases">
        <title>Genomic Encyclopedia of Type Strains, Phase IV (KMG-IV): sequencing the most valuable type-strain genomes for metagenomic binning, comparative biology and taxonomic classification.</title>
        <authorList>
            <person name="Goeker M."/>
        </authorList>
    </citation>
    <scope>NUCLEOTIDE SEQUENCE [LARGE SCALE GENOMIC DNA]</scope>
    <source>
        <strain evidence="8">DSM 22019</strain>
    </source>
</reference>
<evidence type="ECO:0000256" key="1">
    <source>
        <dbReference type="ARBA" id="ARBA00012771"/>
    </source>
</evidence>
<feature type="domain" description="Release factor glutamine methyltransferase N-terminal" evidence="7">
    <location>
        <begin position="10"/>
        <end position="72"/>
    </location>
</feature>
<dbReference type="InterPro" id="IPR029063">
    <property type="entry name" value="SAM-dependent_MTases_sf"/>
</dbReference>
<dbReference type="EMBL" id="JAUSWP010000002">
    <property type="protein sequence ID" value="MDQ0567639.1"/>
    <property type="molecule type" value="Genomic_DNA"/>
</dbReference>
<comment type="catalytic activity">
    <reaction evidence="5">
        <text>L-glutaminyl-[peptide chain release factor] + S-adenosyl-L-methionine = N(5)-methyl-L-glutaminyl-[peptide chain release factor] + S-adenosyl-L-homocysteine + H(+)</text>
        <dbReference type="Rhea" id="RHEA:42896"/>
        <dbReference type="Rhea" id="RHEA-COMP:10271"/>
        <dbReference type="Rhea" id="RHEA-COMP:10272"/>
        <dbReference type="ChEBI" id="CHEBI:15378"/>
        <dbReference type="ChEBI" id="CHEBI:30011"/>
        <dbReference type="ChEBI" id="CHEBI:57856"/>
        <dbReference type="ChEBI" id="CHEBI:59789"/>
        <dbReference type="ChEBI" id="CHEBI:61891"/>
        <dbReference type="EC" id="2.1.1.297"/>
    </reaction>
</comment>
<dbReference type="PROSITE" id="PS00092">
    <property type="entry name" value="N6_MTASE"/>
    <property type="match status" value="1"/>
</dbReference>
<evidence type="ECO:0000259" key="6">
    <source>
        <dbReference type="Pfam" id="PF05175"/>
    </source>
</evidence>
<name>A0ABU0NDW8_9MOLU</name>
<dbReference type="RefSeq" id="WP_307444442.1">
    <property type="nucleotide sequence ID" value="NZ_JAUSWP010000002.1"/>
</dbReference>
<dbReference type="Proteomes" id="UP001236620">
    <property type="component" value="Unassembled WGS sequence"/>
</dbReference>
<keyword evidence="4" id="KW-0949">S-adenosyl-L-methionine</keyword>
<feature type="domain" description="Methyltransferase small" evidence="6">
    <location>
        <begin position="106"/>
        <end position="191"/>
    </location>
</feature>
<dbReference type="InterPro" id="IPR004556">
    <property type="entry name" value="HemK-like"/>
</dbReference>
<evidence type="ECO:0000313" key="8">
    <source>
        <dbReference type="EMBL" id="MDQ0567639.1"/>
    </source>
</evidence>
<keyword evidence="2 8" id="KW-0489">Methyltransferase</keyword>
<dbReference type="SUPFAM" id="SSF53335">
    <property type="entry name" value="S-adenosyl-L-methionine-dependent methyltransferases"/>
    <property type="match status" value="1"/>
</dbReference>
<dbReference type="GO" id="GO:0102559">
    <property type="term" value="F:peptide chain release factor N(5)-glutamine methyltransferase activity"/>
    <property type="evidence" value="ECO:0007669"/>
    <property type="project" value="UniProtKB-EC"/>
</dbReference>
<dbReference type="InterPro" id="IPR050320">
    <property type="entry name" value="N5-glutamine_MTase"/>
</dbReference>
<dbReference type="NCBIfam" id="TIGR03534">
    <property type="entry name" value="RF_mod_PrmC"/>
    <property type="match status" value="1"/>
</dbReference>